<protein>
    <submittedName>
        <fullName evidence="3">Uncharacterized protein</fullName>
    </submittedName>
</protein>
<keyword evidence="2" id="KW-0812">Transmembrane</keyword>
<reference evidence="3" key="1">
    <citation type="submission" date="2023-08" db="EMBL/GenBank/DDBJ databases">
        <authorList>
            <person name="Audoor S."/>
            <person name="Bilcke G."/>
        </authorList>
    </citation>
    <scope>NUCLEOTIDE SEQUENCE</scope>
</reference>
<organism evidence="3 4">
    <name type="scientific">Cylindrotheca closterium</name>
    <dbReference type="NCBI Taxonomy" id="2856"/>
    <lineage>
        <taxon>Eukaryota</taxon>
        <taxon>Sar</taxon>
        <taxon>Stramenopiles</taxon>
        <taxon>Ochrophyta</taxon>
        <taxon>Bacillariophyta</taxon>
        <taxon>Bacillariophyceae</taxon>
        <taxon>Bacillariophycidae</taxon>
        <taxon>Bacillariales</taxon>
        <taxon>Bacillariaceae</taxon>
        <taxon>Cylindrotheca</taxon>
    </lineage>
</organism>
<feature type="transmembrane region" description="Helical" evidence="2">
    <location>
        <begin position="318"/>
        <end position="337"/>
    </location>
</feature>
<evidence type="ECO:0000313" key="4">
    <source>
        <dbReference type="Proteomes" id="UP001295423"/>
    </source>
</evidence>
<feature type="transmembrane region" description="Helical" evidence="2">
    <location>
        <begin position="119"/>
        <end position="138"/>
    </location>
</feature>
<evidence type="ECO:0000256" key="1">
    <source>
        <dbReference type="SAM" id="MobiDB-lite"/>
    </source>
</evidence>
<dbReference type="PANTHER" id="PTHR36970">
    <property type="entry name" value="UNNAMED PRODUCT"/>
    <property type="match status" value="1"/>
</dbReference>
<keyword evidence="4" id="KW-1185">Reference proteome</keyword>
<proteinExistence type="predicted"/>
<feature type="compositionally biased region" description="Basic and acidic residues" evidence="1">
    <location>
        <begin position="22"/>
        <end position="34"/>
    </location>
</feature>
<feature type="transmembrane region" description="Helical" evidence="2">
    <location>
        <begin position="73"/>
        <end position="99"/>
    </location>
</feature>
<sequence>MSLYRNNNTNLFTNTNVNRGMGETKNDDSVPKNDDHGFIRKNVEMWESEKLVRKRARTGLRGNKLTAPFVNMYAALLVFVSHLTSVESLVSIGLSVYLTIYAFHQMDNNDALDGSTMNWVLLSFAVITPVSSAISMAFTRRDMALNHMAWIKATLMHIYSAHCCWDWPKVGKPGRDPEYDWLDHCDSVLDSSVQLSHELCRLLTLPTASRARHRVTSWGRREAAKTEEVMTEFHLSISDHMWNLTELCERFKYQGLPPNEATRVRNWERMVSEKIEMLLVIKRYRTPQALRSFGRIFTTFLPPFYAPFYGQMAKDLNSLPMAIAFAVITAIALTSLFESITQLEDPFASSVLLDNIDVSRELEKDLKRQLLARRSRHFKDAPPFRPKDSVESHDA</sequence>
<accession>A0AAD2G4T4</accession>
<keyword evidence="2" id="KW-0472">Membrane</keyword>
<evidence type="ECO:0000313" key="3">
    <source>
        <dbReference type="EMBL" id="CAJ1962368.1"/>
    </source>
</evidence>
<dbReference type="PANTHER" id="PTHR36970:SF1">
    <property type="entry name" value="BESTROPHIN HOMOLOG"/>
    <property type="match status" value="1"/>
</dbReference>
<feature type="transmembrane region" description="Helical" evidence="2">
    <location>
        <begin position="292"/>
        <end position="312"/>
    </location>
</feature>
<feature type="region of interest" description="Disordered" evidence="1">
    <location>
        <begin position="14"/>
        <end position="34"/>
    </location>
</feature>
<dbReference type="AlphaFoldDB" id="A0AAD2G4T4"/>
<gene>
    <name evidence="3" type="ORF">CYCCA115_LOCUS19652</name>
</gene>
<dbReference type="EMBL" id="CAKOGP040002103">
    <property type="protein sequence ID" value="CAJ1962368.1"/>
    <property type="molecule type" value="Genomic_DNA"/>
</dbReference>
<name>A0AAD2G4T4_9STRA</name>
<comment type="caution">
    <text evidence="3">The sequence shown here is derived from an EMBL/GenBank/DDBJ whole genome shotgun (WGS) entry which is preliminary data.</text>
</comment>
<evidence type="ECO:0000256" key="2">
    <source>
        <dbReference type="SAM" id="Phobius"/>
    </source>
</evidence>
<dbReference type="Proteomes" id="UP001295423">
    <property type="component" value="Unassembled WGS sequence"/>
</dbReference>
<keyword evidence="2" id="KW-1133">Transmembrane helix</keyword>